<protein>
    <recommendedName>
        <fullName evidence="2">Inner membrane protein YgaP-like transmembrane domain-containing protein</fullName>
    </recommendedName>
</protein>
<evidence type="ECO:0000256" key="1">
    <source>
        <dbReference type="SAM" id="Phobius"/>
    </source>
</evidence>
<keyword evidence="1" id="KW-1133">Transmembrane helix</keyword>
<feature type="transmembrane region" description="Helical" evidence="1">
    <location>
        <begin position="35"/>
        <end position="59"/>
    </location>
</feature>
<dbReference type="OrthoDB" id="9804804at2"/>
<feature type="transmembrane region" description="Helical" evidence="1">
    <location>
        <begin position="12"/>
        <end position="29"/>
    </location>
</feature>
<keyword evidence="4" id="KW-1185">Reference proteome</keyword>
<reference evidence="3 4" key="1">
    <citation type="submission" date="2017-08" db="EMBL/GenBank/DDBJ databases">
        <title>The complete genome sequence of Maribacter sp. B1, isolated from deep-sea sediment.</title>
        <authorList>
            <person name="Wu Y.-H."/>
            <person name="Cheng H."/>
            <person name="Xu X.-W."/>
        </authorList>
    </citation>
    <scope>NUCLEOTIDE SEQUENCE [LARGE SCALE GENOMIC DNA]</scope>
    <source>
        <strain evidence="3 4">B1</strain>
    </source>
</reference>
<evidence type="ECO:0000313" key="4">
    <source>
        <dbReference type="Proteomes" id="UP000215244"/>
    </source>
</evidence>
<sequence>MKKNMGTADKTIRIIIALAVFALYYFNVIGGTLAYVLMALSVIFLLTSFISFCPLYTLFGINTCKTKQ</sequence>
<proteinExistence type="predicted"/>
<accession>A0A223V8J8</accession>
<dbReference type="EMBL" id="CP022957">
    <property type="protein sequence ID" value="ASV31724.1"/>
    <property type="molecule type" value="Genomic_DNA"/>
</dbReference>
<dbReference type="InterPro" id="IPR021309">
    <property type="entry name" value="YgaP-like_TM"/>
</dbReference>
<dbReference type="AlphaFoldDB" id="A0A223V8J8"/>
<keyword evidence="1" id="KW-0812">Transmembrane</keyword>
<dbReference type="RefSeq" id="WP_094998312.1">
    <property type="nucleotide sequence ID" value="NZ_BMJL01000010.1"/>
</dbReference>
<evidence type="ECO:0000313" key="3">
    <source>
        <dbReference type="EMBL" id="ASV31724.1"/>
    </source>
</evidence>
<evidence type="ECO:0000259" key="2">
    <source>
        <dbReference type="Pfam" id="PF11127"/>
    </source>
</evidence>
<keyword evidence="1" id="KW-0472">Membrane</keyword>
<name>A0A223V8J8_9FLAO</name>
<dbReference type="Pfam" id="PF11127">
    <property type="entry name" value="YgaP-like_TM"/>
    <property type="match status" value="1"/>
</dbReference>
<feature type="domain" description="Inner membrane protein YgaP-like transmembrane" evidence="2">
    <location>
        <begin position="1"/>
        <end position="67"/>
    </location>
</feature>
<dbReference type="KEGG" id="marb:CJ263_16715"/>
<organism evidence="3 4">
    <name type="scientific">Maribacter cobaltidurans</name>
    <dbReference type="NCBI Taxonomy" id="1178778"/>
    <lineage>
        <taxon>Bacteria</taxon>
        <taxon>Pseudomonadati</taxon>
        <taxon>Bacteroidota</taxon>
        <taxon>Flavobacteriia</taxon>
        <taxon>Flavobacteriales</taxon>
        <taxon>Flavobacteriaceae</taxon>
        <taxon>Maribacter</taxon>
    </lineage>
</organism>
<gene>
    <name evidence="3" type="ORF">CJ263_16715</name>
</gene>
<dbReference type="Proteomes" id="UP000215244">
    <property type="component" value="Chromosome"/>
</dbReference>